<dbReference type="GO" id="GO:0032981">
    <property type="term" value="P:mitochondrial respiratory chain complex I assembly"/>
    <property type="evidence" value="ECO:0007669"/>
    <property type="project" value="TreeGrafter"/>
</dbReference>
<evidence type="ECO:0000256" key="1">
    <source>
        <dbReference type="ARBA" id="ARBA00023002"/>
    </source>
</evidence>
<dbReference type="InterPro" id="IPR006076">
    <property type="entry name" value="FAD-dep_OxRdtase"/>
</dbReference>
<keyword evidence="2" id="KW-1133">Transmembrane helix</keyword>
<dbReference type="AlphaFoldDB" id="A0A5B0X6Z3"/>
<dbReference type="Gene3D" id="3.30.9.10">
    <property type="entry name" value="D-Amino Acid Oxidase, subunit A, domain 2"/>
    <property type="match status" value="1"/>
</dbReference>
<evidence type="ECO:0000313" key="5">
    <source>
        <dbReference type="Proteomes" id="UP000323708"/>
    </source>
</evidence>
<dbReference type="Gene3D" id="3.50.50.60">
    <property type="entry name" value="FAD/NAD(P)-binding domain"/>
    <property type="match status" value="1"/>
</dbReference>
<keyword evidence="1" id="KW-0560">Oxidoreductase</keyword>
<organism evidence="4 5">
    <name type="scientific">Pseudohalioglobus sediminis</name>
    <dbReference type="NCBI Taxonomy" id="2606449"/>
    <lineage>
        <taxon>Bacteria</taxon>
        <taxon>Pseudomonadati</taxon>
        <taxon>Pseudomonadota</taxon>
        <taxon>Gammaproteobacteria</taxon>
        <taxon>Cellvibrionales</taxon>
        <taxon>Halieaceae</taxon>
        <taxon>Pseudohalioglobus</taxon>
    </lineage>
</organism>
<dbReference type="Pfam" id="PF01266">
    <property type="entry name" value="DAO"/>
    <property type="match status" value="1"/>
</dbReference>
<feature type="transmembrane region" description="Helical" evidence="2">
    <location>
        <begin position="12"/>
        <end position="29"/>
    </location>
</feature>
<proteinExistence type="predicted"/>
<evidence type="ECO:0000256" key="2">
    <source>
        <dbReference type="SAM" id="Phobius"/>
    </source>
</evidence>
<keyword evidence="2" id="KW-0812">Transmembrane</keyword>
<dbReference type="InterPro" id="IPR036188">
    <property type="entry name" value="FAD/NAD-bd_sf"/>
</dbReference>
<reference evidence="4 5" key="1">
    <citation type="submission" date="2019-09" db="EMBL/GenBank/DDBJ databases">
        <authorList>
            <person name="Chen X.-Y."/>
        </authorList>
    </citation>
    <scope>NUCLEOTIDE SEQUENCE [LARGE SCALE GENOMIC DNA]</scope>
    <source>
        <strain evidence="4 5">NY5</strain>
    </source>
</reference>
<dbReference type="GO" id="GO:0016491">
    <property type="term" value="F:oxidoreductase activity"/>
    <property type="evidence" value="ECO:0007669"/>
    <property type="project" value="UniProtKB-KW"/>
</dbReference>
<comment type="caution">
    <text evidence="4">The sequence shown here is derived from an EMBL/GenBank/DDBJ whole genome shotgun (WGS) entry which is preliminary data.</text>
</comment>
<dbReference type="PANTHER" id="PTHR13847">
    <property type="entry name" value="SARCOSINE DEHYDROGENASE-RELATED"/>
    <property type="match status" value="1"/>
</dbReference>
<sequence>MATPSTNALGGPYDLIIVGGGIIGLSIAWQTARRSGLKIAVLEKGAGVGEGSTGASSAVCRFRYSLDEVVTLAKDGIAAYQNWREFTGLADPNAQYQREGVLWLPGTDEHWAETQHRRMQSLGVATEVLDATELRERFPAVNPCGLAPDFDSGEGHRCIDGARSFLEVDGGYMDPVSAAQDLVTACRGAGVDVCFNVTVSDVRCQGGRVAGLVLASGELLDAPLVINAAGPWCRDLYRAAGLDLRWDIRPVRIQVLHRDRPAVLPGHIPVTVDMASGIYFRTQNRGQQLIVSSVREEDEREHVEAPDDFNRVPDTEFELYKMHALHHRLPDLPYQGKVTGYCGLYTVNHDDVHPVLGPTEVEGFWVANGFSGHGFKLAPAIGSMLAQAITGTRCEFDTSVPLSFLSVDREPIALDSKSVLA</sequence>
<evidence type="ECO:0000313" key="4">
    <source>
        <dbReference type="EMBL" id="KAA1194121.1"/>
    </source>
</evidence>
<dbReference type="RefSeq" id="WP_149609590.1">
    <property type="nucleotide sequence ID" value="NZ_VTUX01000001.1"/>
</dbReference>
<feature type="domain" description="FAD dependent oxidoreductase" evidence="3">
    <location>
        <begin position="14"/>
        <end position="387"/>
    </location>
</feature>
<gene>
    <name evidence="4" type="ORF">F0M18_01390</name>
</gene>
<protein>
    <submittedName>
        <fullName evidence="4">FAD-binding oxidoreductase</fullName>
    </submittedName>
</protein>
<evidence type="ECO:0000259" key="3">
    <source>
        <dbReference type="Pfam" id="PF01266"/>
    </source>
</evidence>
<keyword evidence="5" id="KW-1185">Reference proteome</keyword>
<accession>A0A5B0X6Z3</accession>
<name>A0A5B0X6Z3_9GAMM</name>
<keyword evidence="2" id="KW-0472">Membrane</keyword>
<dbReference type="PANTHER" id="PTHR13847:SF287">
    <property type="entry name" value="FAD-DEPENDENT OXIDOREDUCTASE DOMAIN-CONTAINING PROTEIN 1"/>
    <property type="match status" value="1"/>
</dbReference>
<dbReference type="Proteomes" id="UP000323708">
    <property type="component" value="Unassembled WGS sequence"/>
</dbReference>
<dbReference type="EMBL" id="VTUX01000001">
    <property type="protein sequence ID" value="KAA1194121.1"/>
    <property type="molecule type" value="Genomic_DNA"/>
</dbReference>
<dbReference type="GO" id="GO:0005737">
    <property type="term" value="C:cytoplasm"/>
    <property type="evidence" value="ECO:0007669"/>
    <property type="project" value="TreeGrafter"/>
</dbReference>
<dbReference type="SUPFAM" id="SSF51905">
    <property type="entry name" value="FAD/NAD(P)-binding domain"/>
    <property type="match status" value="1"/>
</dbReference>